<dbReference type="Pfam" id="PF00440">
    <property type="entry name" value="TetR_N"/>
    <property type="match status" value="1"/>
</dbReference>
<evidence type="ECO:0000256" key="5">
    <source>
        <dbReference type="SAM" id="MobiDB-lite"/>
    </source>
</evidence>
<evidence type="ECO:0000313" key="8">
    <source>
        <dbReference type="Proteomes" id="UP000436911"/>
    </source>
</evidence>
<dbReference type="InterPro" id="IPR009057">
    <property type="entry name" value="Homeodomain-like_sf"/>
</dbReference>
<feature type="domain" description="HTH tetR-type" evidence="6">
    <location>
        <begin position="6"/>
        <end position="66"/>
    </location>
</feature>
<dbReference type="EMBL" id="QUSG01000020">
    <property type="protein sequence ID" value="KAA3521991.1"/>
    <property type="molecule type" value="Genomic_DNA"/>
</dbReference>
<organism evidence="7 8">
    <name type="scientific">Agrobacterium vitis</name>
    <name type="common">Rhizobium vitis</name>
    <dbReference type="NCBI Taxonomy" id="373"/>
    <lineage>
        <taxon>Bacteria</taxon>
        <taxon>Pseudomonadati</taxon>
        <taxon>Pseudomonadota</taxon>
        <taxon>Alphaproteobacteria</taxon>
        <taxon>Hyphomicrobiales</taxon>
        <taxon>Rhizobiaceae</taxon>
        <taxon>Rhizobium/Agrobacterium group</taxon>
        <taxon>Agrobacterium</taxon>
    </lineage>
</organism>
<protein>
    <submittedName>
        <fullName evidence="7">TetR/AcrR family transcriptional regulator</fullName>
    </submittedName>
</protein>
<dbReference type="SUPFAM" id="SSF46689">
    <property type="entry name" value="Homeodomain-like"/>
    <property type="match status" value="1"/>
</dbReference>
<dbReference type="PRINTS" id="PR00455">
    <property type="entry name" value="HTHTETR"/>
</dbReference>
<dbReference type="Pfam" id="PF14246">
    <property type="entry name" value="TetR_C_7"/>
    <property type="match status" value="1"/>
</dbReference>
<feature type="compositionally biased region" description="Basic and acidic residues" evidence="5">
    <location>
        <begin position="231"/>
        <end position="243"/>
    </location>
</feature>
<dbReference type="Proteomes" id="UP000436911">
    <property type="component" value="Unassembled WGS sequence"/>
</dbReference>
<dbReference type="AlphaFoldDB" id="A0A368NFQ6"/>
<evidence type="ECO:0000256" key="4">
    <source>
        <dbReference type="PROSITE-ProRule" id="PRU00335"/>
    </source>
</evidence>
<evidence type="ECO:0000256" key="3">
    <source>
        <dbReference type="ARBA" id="ARBA00023163"/>
    </source>
</evidence>
<evidence type="ECO:0000259" key="6">
    <source>
        <dbReference type="PROSITE" id="PS50977"/>
    </source>
</evidence>
<comment type="caution">
    <text evidence="7">The sequence shown here is derived from an EMBL/GenBank/DDBJ whole genome shotgun (WGS) entry which is preliminary data.</text>
</comment>
<reference evidence="7 8" key="1">
    <citation type="submission" date="2018-08" db="EMBL/GenBank/DDBJ databases">
        <title>Genome sequencing of Agrobacterium vitis strain ICMP 10754.</title>
        <authorList>
            <person name="Visnovsky S.B."/>
            <person name="Pitman A.R."/>
        </authorList>
    </citation>
    <scope>NUCLEOTIDE SEQUENCE [LARGE SCALE GENOMIC DNA]</scope>
    <source>
        <strain evidence="7 8">ICMP 10754</strain>
    </source>
</reference>
<evidence type="ECO:0000313" key="7">
    <source>
        <dbReference type="EMBL" id="KAA3521991.1"/>
    </source>
</evidence>
<sequence>MRVRTQAKRQAIVDIAGSMFLRHGYAQVSMAAVAAEVGGSKGTLYGYFPSKADLFAAFVVQAGEDAFTPLMEVIDKEQDAANTLKALGMNYLRLLLRPKIIAITRLVVSEAGRATDLSAIYFDIGPRRVLDRFIQVFEAMKISGKLVPPDSAKAAREFKALCEAGLYEPVLLGIAGIPSESDMEANVAATVDIICSRYGPTRSRRQPKTAIKQPSATHATRRKLPQEDEPLDRQNDLVPEKAHRVASYRI</sequence>
<dbReference type="FunFam" id="1.10.10.60:FF:000141">
    <property type="entry name" value="TetR family transcriptional regulator"/>
    <property type="match status" value="1"/>
</dbReference>
<keyword evidence="1" id="KW-0805">Transcription regulation</keyword>
<keyword evidence="2 4" id="KW-0238">DNA-binding</keyword>
<name>A0A368NFQ6_AGRVI</name>
<dbReference type="GO" id="GO:0000976">
    <property type="term" value="F:transcription cis-regulatory region binding"/>
    <property type="evidence" value="ECO:0007669"/>
    <property type="project" value="TreeGrafter"/>
</dbReference>
<feature type="region of interest" description="Disordered" evidence="5">
    <location>
        <begin position="200"/>
        <end position="250"/>
    </location>
</feature>
<feature type="DNA-binding region" description="H-T-H motif" evidence="4">
    <location>
        <begin position="29"/>
        <end position="48"/>
    </location>
</feature>
<dbReference type="Gene3D" id="1.10.10.60">
    <property type="entry name" value="Homeodomain-like"/>
    <property type="match status" value="1"/>
</dbReference>
<dbReference type="RefSeq" id="WP_060716826.1">
    <property type="nucleotide sequence ID" value="NZ_CP055265.1"/>
</dbReference>
<dbReference type="GO" id="GO:0003700">
    <property type="term" value="F:DNA-binding transcription factor activity"/>
    <property type="evidence" value="ECO:0007669"/>
    <property type="project" value="TreeGrafter"/>
</dbReference>
<dbReference type="InterPro" id="IPR001647">
    <property type="entry name" value="HTH_TetR"/>
</dbReference>
<dbReference type="PANTHER" id="PTHR30055">
    <property type="entry name" value="HTH-TYPE TRANSCRIPTIONAL REGULATOR RUTR"/>
    <property type="match status" value="1"/>
</dbReference>
<dbReference type="InterPro" id="IPR039536">
    <property type="entry name" value="TetR_C_Proteobacteria"/>
</dbReference>
<evidence type="ECO:0000256" key="2">
    <source>
        <dbReference type="ARBA" id="ARBA00023125"/>
    </source>
</evidence>
<accession>A0A368NFQ6</accession>
<proteinExistence type="predicted"/>
<dbReference type="PROSITE" id="PS50977">
    <property type="entry name" value="HTH_TETR_2"/>
    <property type="match status" value="1"/>
</dbReference>
<dbReference type="InterPro" id="IPR050109">
    <property type="entry name" value="HTH-type_TetR-like_transc_reg"/>
</dbReference>
<evidence type="ECO:0000256" key="1">
    <source>
        <dbReference type="ARBA" id="ARBA00023015"/>
    </source>
</evidence>
<dbReference type="Gene3D" id="1.10.357.10">
    <property type="entry name" value="Tetracycline Repressor, domain 2"/>
    <property type="match status" value="1"/>
</dbReference>
<dbReference type="OrthoDB" id="9787680at2"/>
<keyword evidence="3" id="KW-0804">Transcription</keyword>
<dbReference type="PANTHER" id="PTHR30055:SF119">
    <property type="entry name" value="NALC"/>
    <property type="match status" value="1"/>
</dbReference>
<dbReference type="GeneID" id="60684757"/>
<gene>
    <name evidence="7" type="ORF">DXT89_22775</name>
</gene>